<evidence type="ECO:0000256" key="6">
    <source>
        <dbReference type="ARBA" id="ARBA00023027"/>
    </source>
</evidence>
<dbReference type="InterPro" id="IPR016205">
    <property type="entry name" value="Glycerol_DH"/>
</dbReference>
<reference evidence="10" key="1">
    <citation type="submission" date="2023-02" db="EMBL/GenBank/DDBJ databases">
        <title>Proposal of a novel subspecies: Alicyclobacillus hesperidum subspecies aegle.</title>
        <authorList>
            <person name="Goto K."/>
            <person name="Fujii T."/>
            <person name="Yasui K."/>
            <person name="Mochida K."/>
            <person name="Kato-Tanaka Y."/>
            <person name="Morohoshi S."/>
            <person name="An S.Y."/>
            <person name="Kasai H."/>
            <person name="Yokota A."/>
        </authorList>
    </citation>
    <scope>NUCLEOTIDE SEQUENCE</scope>
    <source>
        <strain evidence="10">DSM 12766</strain>
    </source>
</reference>
<keyword evidence="2" id="KW-0444">Lipid biosynthesis</keyword>
<dbReference type="Proteomes" id="UP001157137">
    <property type="component" value="Unassembled WGS sequence"/>
</dbReference>
<sequence length="400" mass="43161">MDWTIEELNHLAAECSCGLTHHPIEIREIVVEPDALRRAAAFVKSSFQHVCIFADANTFRAAGQELANRLKELAVTLSVCIMEPDVNGDVVADERTLVQGFLACSPQTEAILAVGAGTVHDIARFCSFKMRIPFISIPTAASVDGFTSAGAPLIVRGVKQTFQTQAPIAVFADVNVLVQAPRRLAASGFGDMIGKFTSLADWNFGHLVADEPYCPWIATLTAKALETCVDHVHEIQAGGPEGLSILMRALILSGLAMLLFGQSYPASGGEHHLSHDWEMELLRTGKPQVLHGLKVGAASVVIAETYKKNVLAVMQSLEGRSGQEGYAERVEAVSHLLAGLPSADDIRAWIRLAGGVEEPAELGIDAALVAASLTRAHRLRNRYTMLRFLNEKARGVPKLQ</sequence>
<dbReference type="Gene3D" id="1.20.1090.10">
    <property type="entry name" value="Dehydroquinate synthase-like - alpha domain"/>
    <property type="match status" value="1"/>
</dbReference>
<keyword evidence="6" id="KW-0520">NAD</keyword>
<dbReference type="GO" id="GO:0008654">
    <property type="term" value="P:phospholipid biosynthetic process"/>
    <property type="evidence" value="ECO:0007669"/>
    <property type="project" value="UniProtKB-KW"/>
</dbReference>
<keyword evidence="3" id="KW-0479">Metal-binding</keyword>
<evidence type="ECO:0000256" key="7">
    <source>
        <dbReference type="ARBA" id="ARBA00023098"/>
    </source>
</evidence>
<dbReference type="SUPFAM" id="SSF56796">
    <property type="entry name" value="Dehydroquinate synthase-like"/>
    <property type="match status" value="1"/>
</dbReference>
<keyword evidence="4" id="KW-0521">NADP</keyword>
<dbReference type="EMBL" id="BSRA01000019">
    <property type="protein sequence ID" value="GLV14906.1"/>
    <property type="molecule type" value="Genomic_DNA"/>
</dbReference>
<name>A0AA37U2V5_9BACL</name>
<dbReference type="Pfam" id="PF13685">
    <property type="entry name" value="Fe-ADH_2"/>
    <property type="match status" value="1"/>
</dbReference>
<keyword evidence="7" id="KW-0443">Lipid metabolism</keyword>
<dbReference type="InterPro" id="IPR032837">
    <property type="entry name" value="G1PDH"/>
</dbReference>
<evidence type="ECO:0000256" key="1">
    <source>
        <dbReference type="ARBA" id="ARBA00022490"/>
    </source>
</evidence>
<dbReference type="Gene3D" id="3.40.50.1970">
    <property type="match status" value="1"/>
</dbReference>
<evidence type="ECO:0000256" key="2">
    <source>
        <dbReference type="ARBA" id="ARBA00022516"/>
    </source>
</evidence>
<dbReference type="AlphaFoldDB" id="A0AA37U2V5"/>
<evidence type="ECO:0000256" key="9">
    <source>
        <dbReference type="ARBA" id="ARBA00023264"/>
    </source>
</evidence>
<keyword evidence="9" id="KW-1208">Phospholipid metabolism</keyword>
<evidence type="ECO:0000313" key="11">
    <source>
        <dbReference type="Proteomes" id="UP001157137"/>
    </source>
</evidence>
<evidence type="ECO:0000256" key="4">
    <source>
        <dbReference type="ARBA" id="ARBA00022857"/>
    </source>
</evidence>
<organism evidence="10 11">
    <name type="scientific">Alicyclobacillus hesperidum</name>
    <dbReference type="NCBI Taxonomy" id="89784"/>
    <lineage>
        <taxon>Bacteria</taxon>
        <taxon>Bacillati</taxon>
        <taxon>Bacillota</taxon>
        <taxon>Bacilli</taxon>
        <taxon>Bacillales</taxon>
        <taxon>Alicyclobacillaceae</taxon>
        <taxon>Alicyclobacillus</taxon>
    </lineage>
</organism>
<protein>
    <submittedName>
        <fullName evidence="10">Glycerol-1-phosphate dehydrogenase [NAD(P)+]</fullName>
    </submittedName>
</protein>
<keyword evidence="8" id="KW-0594">Phospholipid biosynthesis</keyword>
<dbReference type="GO" id="GO:0016614">
    <property type="term" value="F:oxidoreductase activity, acting on CH-OH group of donors"/>
    <property type="evidence" value="ECO:0007669"/>
    <property type="project" value="InterPro"/>
</dbReference>
<dbReference type="CDD" id="cd08175">
    <property type="entry name" value="G1PDH"/>
    <property type="match status" value="1"/>
</dbReference>
<dbReference type="RefSeq" id="WP_284228062.1">
    <property type="nucleotide sequence ID" value="NZ_BSRA01000019.1"/>
</dbReference>
<evidence type="ECO:0000256" key="3">
    <source>
        <dbReference type="ARBA" id="ARBA00022723"/>
    </source>
</evidence>
<accession>A0AA37U2V5</accession>
<comment type="caution">
    <text evidence="10">The sequence shown here is derived from an EMBL/GenBank/DDBJ whole genome shotgun (WGS) entry which is preliminary data.</text>
</comment>
<dbReference type="PANTHER" id="PTHR43616">
    <property type="entry name" value="GLYCEROL DEHYDROGENASE"/>
    <property type="match status" value="1"/>
</dbReference>
<evidence type="ECO:0000256" key="5">
    <source>
        <dbReference type="ARBA" id="ARBA00023002"/>
    </source>
</evidence>
<dbReference type="PANTHER" id="PTHR43616:SF5">
    <property type="entry name" value="GLYCEROL DEHYDROGENASE 1"/>
    <property type="match status" value="1"/>
</dbReference>
<dbReference type="GO" id="GO:0046872">
    <property type="term" value="F:metal ion binding"/>
    <property type="evidence" value="ECO:0007669"/>
    <property type="project" value="UniProtKB-KW"/>
</dbReference>
<evidence type="ECO:0000313" key="10">
    <source>
        <dbReference type="EMBL" id="GLV14906.1"/>
    </source>
</evidence>
<evidence type="ECO:0000256" key="8">
    <source>
        <dbReference type="ARBA" id="ARBA00023209"/>
    </source>
</evidence>
<proteinExistence type="predicted"/>
<gene>
    <name evidence="10" type="primary">egsA</name>
    <name evidence="10" type="ORF">Heshes_25900</name>
</gene>
<keyword evidence="1" id="KW-0963">Cytoplasm</keyword>
<keyword evidence="5" id="KW-0560">Oxidoreductase</keyword>